<feature type="transmembrane region" description="Helical" evidence="1">
    <location>
        <begin position="169"/>
        <end position="196"/>
    </location>
</feature>
<keyword evidence="1" id="KW-1133">Transmembrane helix</keyword>
<keyword evidence="4" id="KW-1185">Reference proteome</keyword>
<feature type="transmembrane region" description="Helical" evidence="1">
    <location>
        <begin position="202"/>
        <end position="227"/>
    </location>
</feature>
<evidence type="ECO:0000256" key="1">
    <source>
        <dbReference type="SAM" id="Phobius"/>
    </source>
</evidence>
<evidence type="ECO:0000313" key="4">
    <source>
        <dbReference type="Proteomes" id="UP000016930"/>
    </source>
</evidence>
<evidence type="ECO:0000259" key="2">
    <source>
        <dbReference type="Pfam" id="PF20153"/>
    </source>
</evidence>
<dbReference type="Proteomes" id="UP000016930">
    <property type="component" value="Unassembled WGS sequence"/>
</dbReference>
<feature type="transmembrane region" description="Helical" evidence="1">
    <location>
        <begin position="37"/>
        <end position="56"/>
    </location>
</feature>
<dbReference type="OrthoDB" id="3219854at2759"/>
<name>M2PSY2_CERS8</name>
<dbReference type="Pfam" id="PF20153">
    <property type="entry name" value="DUF6535"/>
    <property type="match status" value="1"/>
</dbReference>
<keyword evidence="1" id="KW-0812">Transmembrane</keyword>
<dbReference type="AlphaFoldDB" id="M2PSY2"/>
<dbReference type="EMBL" id="KB445793">
    <property type="protein sequence ID" value="EMD39799.1"/>
    <property type="molecule type" value="Genomic_DNA"/>
</dbReference>
<proteinExistence type="predicted"/>
<dbReference type="HOGENOM" id="CLU_409925_0_0_1"/>
<feature type="domain" description="DUF6535" evidence="2">
    <location>
        <begin position="12"/>
        <end position="197"/>
    </location>
</feature>
<accession>M2PSY2</accession>
<evidence type="ECO:0000313" key="3">
    <source>
        <dbReference type="EMBL" id="EMD39799.1"/>
    </source>
</evidence>
<organism evidence="3 4">
    <name type="scientific">Ceriporiopsis subvermispora (strain B)</name>
    <name type="common">White-rot fungus</name>
    <name type="synonym">Gelatoporia subvermispora</name>
    <dbReference type="NCBI Taxonomy" id="914234"/>
    <lineage>
        <taxon>Eukaryota</taxon>
        <taxon>Fungi</taxon>
        <taxon>Dikarya</taxon>
        <taxon>Basidiomycota</taxon>
        <taxon>Agaricomycotina</taxon>
        <taxon>Agaricomycetes</taxon>
        <taxon>Polyporales</taxon>
        <taxon>Gelatoporiaceae</taxon>
        <taxon>Gelatoporia</taxon>
    </lineage>
</organism>
<gene>
    <name evidence="3" type="ORF">CERSUDRAFT_92287</name>
</gene>
<feature type="transmembrane region" description="Helical" evidence="1">
    <location>
        <begin position="109"/>
        <end position="132"/>
    </location>
</feature>
<sequence length="670" mass="74906">MSDDSKRAEAAWAECAKAARDHDEEQAKTWKEEIDPLLVFAGLLSGVLTAFIAIVWTQLTPAFDSPDINTAILLRISAQLEARNNATSPADILAALQSMSPGAGQPSSAWTWIGCLWFASLILSLSASSISLNVRQWLNHFTSPTPQDPVCSTYIHCLRWYMGFVNWHVAGTLSVLPLLLQMALILFLIGVVILTWTALGVSVAAITTPLVAILLSFLTFTTLAPIFKKTCPYKSPQALFACWVCGWLYPHSRPLLKLSVKVLRCITRRTRSSLAKTVLIFLEKQPKEFRKPYGTWIALEEEFLDDFVDTVTMRYLQNTNDHEGSSFHPDSLTLRRFQCITTRMRQPQSYVGQEAAGKIMLDLADQIPDHLICEFAITCRSWIVNNMPLTGDYIMKFVKLSARCFHAPAPRVSDTCPDFLARQVAEPAAYAAGPGHHVRAGRMDPMPISGRVLRYAEDVALEEVVVPHPDASAQRENFAPSTEDQVIDPRTVPLTLFPLVVRRHTLLMTLLTDAWHAGNMNDPPVDHEFIDFIMTFACEQMGQLSASSDLSEDQVFATAHACNLSLQLAGLLPIASLAYLDKTLHRLSAIFENRRLFQVYVDSETLTDPARKYLSDLKKLIKGYDAIEEIDGETGREMRRKVEEMERTTTGCRARARAMAEILSEPSSYH</sequence>
<reference evidence="3 4" key="1">
    <citation type="journal article" date="2012" name="Proc. Natl. Acad. Sci. U.S.A.">
        <title>Comparative genomics of Ceriporiopsis subvermispora and Phanerochaete chrysosporium provide insight into selective ligninolysis.</title>
        <authorList>
            <person name="Fernandez-Fueyo E."/>
            <person name="Ruiz-Duenas F.J."/>
            <person name="Ferreira P."/>
            <person name="Floudas D."/>
            <person name="Hibbett D.S."/>
            <person name="Canessa P."/>
            <person name="Larrondo L.F."/>
            <person name="James T.Y."/>
            <person name="Seelenfreund D."/>
            <person name="Lobos S."/>
            <person name="Polanco R."/>
            <person name="Tello M."/>
            <person name="Honda Y."/>
            <person name="Watanabe T."/>
            <person name="Watanabe T."/>
            <person name="Ryu J.S."/>
            <person name="Kubicek C.P."/>
            <person name="Schmoll M."/>
            <person name="Gaskell J."/>
            <person name="Hammel K.E."/>
            <person name="St John F.J."/>
            <person name="Vanden Wymelenberg A."/>
            <person name="Sabat G."/>
            <person name="Splinter BonDurant S."/>
            <person name="Syed K."/>
            <person name="Yadav J.S."/>
            <person name="Doddapaneni H."/>
            <person name="Subramanian V."/>
            <person name="Lavin J.L."/>
            <person name="Oguiza J.A."/>
            <person name="Perez G."/>
            <person name="Pisabarro A.G."/>
            <person name="Ramirez L."/>
            <person name="Santoyo F."/>
            <person name="Master E."/>
            <person name="Coutinho P.M."/>
            <person name="Henrissat B."/>
            <person name="Lombard V."/>
            <person name="Magnuson J.K."/>
            <person name="Kuees U."/>
            <person name="Hori C."/>
            <person name="Igarashi K."/>
            <person name="Samejima M."/>
            <person name="Held B.W."/>
            <person name="Barry K.W."/>
            <person name="LaButti K.M."/>
            <person name="Lapidus A."/>
            <person name="Lindquist E.A."/>
            <person name="Lucas S.M."/>
            <person name="Riley R."/>
            <person name="Salamov A.A."/>
            <person name="Hoffmeister D."/>
            <person name="Schwenk D."/>
            <person name="Hadar Y."/>
            <person name="Yarden O."/>
            <person name="de Vries R.P."/>
            <person name="Wiebenga A."/>
            <person name="Stenlid J."/>
            <person name="Eastwood D."/>
            <person name="Grigoriev I.V."/>
            <person name="Berka R.M."/>
            <person name="Blanchette R.A."/>
            <person name="Kersten P."/>
            <person name="Martinez A.T."/>
            <person name="Vicuna R."/>
            <person name="Cullen D."/>
        </authorList>
    </citation>
    <scope>NUCLEOTIDE SEQUENCE [LARGE SCALE GENOMIC DNA]</scope>
    <source>
        <strain evidence="3 4">B</strain>
    </source>
</reference>
<protein>
    <recommendedName>
        <fullName evidence="2">DUF6535 domain-containing protein</fullName>
    </recommendedName>
</protein>
<keyword evidence="1" id="KW-0472">Membrane</keyword>
<dbReference type="InterPro" id="IPR045338">
    <property type="entry name" value="DUF6535"/>
</dbReference>